<dbReference type="GO" id="GO:0009279">
    <property type="term" value="C:cell outer membrane"/>
    <property type="evidence" value="ECO:0007669"/>
    <property type="project" value="UniProtKB-SubCell"/>
</dbReference>
<comment type="subcellular location">
    <subcellularLocation>
        <location evidence="1 10">Cell outer membrane</location>
        <topology evidence="1 10">Multi-pass membrane protein</topology>
    </subcellularLocation>
</comment>
<dbReference type="Proteomes" id="UP000680038">
    <property type="component" value="Unassembled WGS sequence"/>
</dbReference>
<dbReference type="AlphaFoldDB" id="A0A916JID0"/>
<keyword evidence="7 10" id="KW-0472">Membrane</keyword>
<protein>
    <submittedName>
        <fullName evidence="14">Vitamin B12 transporter BtuB</fullName>
    </submittedName>
</protein>
<evidence type="ECO:0000256" key="1">
    <source>
        <dbReference type="ARBA" id="ARBA00004571"/>
    </source>
</evidence>
<dbReference type="InterPro" id="IPR000531">
    <property type="entry name" value="Beta-barrel_TonB"/>
</dbReference>
<dbReference type="EMBL" id="CAJRAF010000002">
    <property type="protein sequence ID" value="CAG5009996.1"/>
    <property type="molecule type" value="Genomic_DNA"/>
</dbReference>
<keyword evidence="6 11" id="KW-0798">TonB box</keyword>
<dbReference type="PANTHER" id="PTHR30069:SF29">
    <property type="entry name" value="HEMOGLOBIN AND HEMOGLOBIN-HAPTOGLOBIN-BINDING PROTEIN 1-RELATED"/>
    <property type="match status" value="1"/>
</dbReference>
<evidence type="ECO:0000259" key="13">
    <source>
        <dbReference type="Pfam" id="PF07715"/>
    </source>
</evidence>
<dbReference type="InterPro" id="IPR037066">
    <property type="entry name" value="Plug_dom_sf"/>
</dbReference>
<evidence type="ECO:0000256" key="11">
    <source>
        <dbReference type="RuleBase" id="RU003357"/>
    </source>
</evidence>
<accession>A0A916JID0</accession>
<evidence type="ECO:0000256" key="7">
    <source>
        <dbReference type="ARBA" id="ARBA00023136"/>
    </source>
</evidence>
<dbReference type="Gene3D" id="2.40.170.20">
    <property type="entry name" value="TonB-dependent receptor, beta-barrel domain"/>
    <property type="match status" value="1"/>
</dbReference>
<keyword evidence="15" id="KW-1185">Reference proteome</keyword>
<gene>
    <name evidence="14" type="primary">btuB_18</name>
    <name evidence="14" type="ORF">DYBT9275_04617</name>
</gene>
<keyword evidence="4 10" id="KW-0812">Transmembrane</keyword>
<dbReference type="PROSITE" id="PS52016">
    <property type="entry name" value="TONB_DEPENDENT_REC_3"/>
    <property type="match status" value="1"/>
</dbReference>
<name>A0A916JID0_9BACT</name>
<evidence type="ECO:0000256" key="10">
    <source>
        <dbReference type="PROSITE-ProRule" id="PRU01360"/>
    </source>
</evidence>
<dbReference type="Gene3D" id="2.170.130.10">
    <property type="entry name" value="TonB-dependent receptor, plug domain"/>
    <property type="match status" value="1"/>
</dbReference>
<keyword evidence="2 10" id="KW-0813">Transport</keyword>
<evidence type="ECO:0000313" key="14">
    <source>
        <dbReference type="EMBL" id="CAG5009996.1"/>
    </source>
</evidence>
<dbReference type="RefSeq" id="WP_215240974.1">
    <property type="nucleotide sequence ID" value="NZ_CAJRAF010000002.1"/>
</dbReference>
<dbReference type="GO" id="GO:0015344">
    <property type="term" value="F:siderophore uptake transmembrane transporter activity"/>
    <property type="evidence" value="ECO:0007669"/>
    <property type="project" value="TreeGrafter"/>
</dbReference>
<keyword evidence="5" id="KW-0732">Signal</keyword>
<dbReference type="PANTHER" id="PTHR30069">
    <property type="entry name" value="TONB-DEPENDENT OUTER MEMBRANE RECEPTOR"/>
    <property type="match status" value="1"/>
</dbReference>
<reference evidence="14" key="1">
    <citation type="submission" date="2021-04" db="EMBL/GenBank/DDBJ databases">
        <authorList>
            <person name="Rodrigo-Torres L."/>
            <person name="Arahal R. D."/>
            <person name="Lucena T."/>
        </authorList>
    </citation>
    <scope>NUCLEOTIDE SEQUENCE</scope>
    <source>
        <strain evidence="14">CECT 9275</strain>
    </source>
</reference>
<dbReference type="Pfam" id="PF07715">
    <property type="entry name" value="Plug"/>
    <property type="match status" value="1"/>
</dbReference>
<evidence type="ECO:0000259" key="12">
    <source>
        <dbReference type="Pfam" id="PF00593"/>
    </source>
</evidence>
<sequence>MYATFLKLLMILPLLLFGGLSYGQITLTGTVTEESTNEPLIGVNLQIKGKVIGTTSNAHGHFSFTSSTLPPFVLVVSSVGFATQEINISAGQTNVDIKMKEQAVLGRELIVSASRVEESVMKSPVSIEKIDIRTIRETPQASFYDALQNLKGIEMSTQSLTFRSVSTRGFGANGNTRVVQMIDGMDNQAPGLNFPVGNIAGMPELDVESVEVLPGAASALYGPNAINGIILMNSKSPFTYQGLSAYGKTGIMSASNRDQKNTPFYDFGIRYAKAFNNKIAFKVNASYLTAKDWQATDYRDQSLLNGTTLENNNMNVMKNPRYDGVNYFGDADVGANVYNVLYANGLPGDGTNGTSGALGIIYSTKIPQAGNITLPQLLGGQTPQDQLRIARDIFGKVVPQYYLSAPGYAENSLTNYPAKSLKLNASLHYRINDNIEAILQVNWGKGSAVYTGADRYNIQNFTIGQYKAEIRGSNFFVRAYTTRENSGDAHALGVLGSLLSKRYLEATLGAALPSFLNTAITQYGGALLQAYQTALAGGTPQQQALQMAYQTANNYATANNVQWMNTAVAPAVTAANGLYLPGGSQFQSAISEIKKAPIPNGARFLDKSNLYHAELMYNFSKIINPKTLEIVVGGNYRQYDLNSEGTLFETQDGTPEGKEFNINEYGAYAQGSKNFNDIFKLTASVRYDKNENFKGQFSPRISGVLTVARDHNFRLSFQRGFRIPTTQNQYINLNTPTVRLVGGLPLFRDKYNMTGNPVYAQTDITQAAIQNGTLKPYQFKEWQPERVETYEIGYKGAVANKLYVDAFYYYNRFLSFDGVQVVLQKKDMNGPVTDLLDPSKRNVFSFPVNAGQIVKNSGWGFGLEYVLGKGYTFNGNVTQNMLNNGKELKQNDPSFVSFFNSPKYRFNLGLANRDINRTGWGFGLTFRYQTEMVWHATVASIAANLADQTVIPSYSTLDAQISKKISSIKSIIKVGGTNLTGKLYTTGWANPSVGAMYYVSITFDELLN</sequence>
<proteinExistence type="inferred from homology"/>
<evidence type="ECO:0000256" key="3">
    <source>
        <dbReference type="ARBA" id="ARBA00022452"/>
    </source>
</evidence>
<evidence type="ECO:0000256" key="2">
    <source>
        <dbReference type="ARBA" id="ARBA00022448"/>
    </source>
</evidence>
<dbReference type="SUPFAM" id="SSF56935">
    <property type="entry name" value="Porins"/>
    <property type="match status" value="1"/>
</dbReference>
<dbReference type="Pfam" id="PF00593">
    <property type="entry name" value="TonB_dep_Rec_b-barrel"/>
    <property type="match status" value="1"/>
</dbReference>
<keyword evidence="3 10" id="KW-1134">Transmembrane beta strand</keyword>
<comment type="caution">
    <text evidence="14">The sequence shown here is derived from an EMBL/GenBank/DDBJ whole genome shotgun (WGS) entry which is preliminary data.</text>
</comment>
<dbReference type="InterPro" id="IPR036942">
    <property type="entry name" value="Beta-barrel_TonB_sf"/>
</dbReference>
<feature type="domain" description="TonB-dependent receptor plug" evidence="13">
    <location>
        <begin position="120"/>
        <end position="229"/>
    </location>
</feature>
<dbReference type="InterPro" id="IPR039426">
    <property type="entry name" value="TonB-dep_rcpt-like"/>
</dbReference>
<feature type="domain" description="TonB-dependent receptor-like beta-barrel" evidence="12">
    <location>
        <begin position="546"/>
        <end position="979"/>
    </location>
</feature>
<organism evidence="14 15">
    <name type="scientific">Dyadobacter helix</name>
    <dbReference type="NCBI Taxonomy" id="2822344"/>
    <lineage>
        <taxon>Bacteria</taxon>
        <taxon>Pseudomonadati</taxon>
        <taxon>Bacteroidota</taxon>
        <taxon>Cytophagia</taxon>
        <taxon>Cytophagales</taxon>
        <taxon>Spirosomataceae</taxon>
        <taxon>Dyadobacter</taxon>
    </lineage>
</organism>
<dbReference type="SUPFAM" id="SSF49464">
    <property type="entry name" value="Carboxypeptidase regulatory domain-like"/>
    <property type="match status" value="1"/>
</dbReference>
<evidence type="ECO:0000256" key="6">
    <source>
        <dbReference type="ARBA" id="ARBA00023077"/>
    </source>
</evidence>
<evidence type="ECO:0000256" key="4">
    <source>
        <dbReference type="ARBA" id="ARBA00022692"/>
    </source>
</evidence>
<dbReference type="Pfam" id="PF13715">
    <property type="entry name" value="CarbopepD_reg_2"/>
    <property type="match status" value="1"/>
</dbReference>
<evidence type="ECO:0000256" key="9">
    <source>
        <dbReference type="ARBA" id="ARBA00023237"/>
    </source>
</evidence>
<keyword evidence="8" id="KW-0675">Receptor</keyword>
<evidence type="ECO:0000313" key="15">
    <source>
        <dbReference type="Proteomes" id="UP000680038"/>
    </source>
</evidence>
<keyword evidence="9 10" id="KW-0998">Cell outer membrane</keyword>
<dbReference type="GO" id="GO:0044718">
    <property type="term" value="P:siderophore transmembrane transport"/>
    <property type="evidence" value="ECO:0007669"/>
    <property type="project" value="TreeGrafter"/>
</dbReference>
<dbReference type="InterPro" id="IPR008969">
    <property type="entry name" value="CarboxyPept-like_regulatory"/>
</dbReference>
<dbReference type="Gene3D" id="2.60.40.1120">
    <property type="entry name" value="Carboxypeptidase-like, regulatory domain"/>
    <property type="match status" value="1"/>
</dbReference>
<evidence type="ECO:0000256" key="5">
    <source>
        <dbReference type="ARBA" id="ARBA00022729"/>
    </source>
</evidence>
<comment type="similarity">
    <text evidence="10 11">Belongs to the TonB-dependent receptor family.</text>
</comment>
<evidence type="ECO:0000256" key="8">
    <source>
        <dbReference type="ARBA" id="ARBA00023170"/>
    </source>
</evidence>
<dbReference type="InterPro" id="IPR012910">
    <property type="entry name" value="Plug_dom"/>
</dbReference>